<dbReference type="OrthoDB" id="11475at2157"/>
<sequence precursor="true">MKFTTILSRKHSRTALTRMKTHVLTRILNRMILLFILIGLPLLLLMIAHRQEIIVVPEIILVFLEAIVIILVSFAIGTIFIRLTLNTIQGHFDSLGEPEEKILLSKVYIGLIYSLALVIIFWQLGIDPRNIAIFLGLITTGFAFAIRDIILSYFIWFILLTKKPFKIGDYIKVGDNEGLVKHIGLFYVVVDPTPSNYEDYYKIPNKTFLENPIRNYGCNKIPKTFDFYLKEIPSDLEERIENIRKKAMEINYTDTKFYIYSDKDGVRLSAFYKSRFENINHSNHQLLGLILEEFGVLQNNGE</sequence>
<dbReference type="GeneID" id="10821731"/>
<dbReference type="InterPro" id="IPR010920">
    <property type="entry name" value="LSM_dom_sf"/>
</dbReference>
<dbReference type="KEGG" id="mzh:Mzhil_0135"/>
<keyword evidence="2 5" id="KW-0812">Transmembrane</keyword>
<feature type="transmembrane region" description="Helical" evidence="5">
    <location>
        <begin position="102"/>
        <end position="125"/>
    </location>
</feature>
<name>F7XN58_METZD</name>
<evidence type="ECO:0000256" key="1">
    <source>
        <dbReference type="ARBA" id="ARBA00004370"/>
    </source>
</evidence>
<dbReference type="STRING" id="679901.Mzhil_0135"/>
<accession>F7XN58</accession>
<keyword evidence="3 5" id="KW-1133">Transmembrane helix</keyword>
<evidence type="ECO:0000256" key="2">
    <source>
        <dbReference type="ARBA" id="ARBA00022692"/>
    </source>
</evidence>
<dbReference type="HOGENOM" id="CLU_907960_0_0_2"/>
<organism evidence="7 8">
    <name type="scientific">Methanosalsum zhilinae (strain DSM 4017 / NBRC 107636 / OCM 62 / WeN5)</name>
    <name type="common">Methanohalophilus zhilinae</name>
    <dbReference type="NCBI Taxonomy" id="679901"/>
    <lineage>
        <taxon>Archaea</taxon>
        <taxon>Methanobacteriati</taxon>
        <taxon>Methanobacteriota</taxon>
        <taxon>Stenosarchaea group</taxon>
        <taxon>Methanomicrobia</taxon>
        <taxon>Methanosarcinales</taxon>
        <taxon>Methanosarcinaceae</taxon>
        <taxon>Methanosalsum</taxon>
    </lineage>
</organism>
<dbReference type="Pfam" id="PF00924">
    <property type="entry name" value="MS_channel_2nd"/>
    <property type="match status" value="1"/>
</dbReference>
<dbReference type="GO" id="GO:0016020">
    <property type="term" value="C:membrane"/>
    <property type="evidence" value="ECO:0007669"/>
    <property type="project" value="UniProtKB-SubCell"/>
</dbReference>
<evidence type="ECO:0000256" key="4">
    <source>
        <dbReference type="ARBA" id="ARBA00023136"/>
    </source>
</evidence>
<evidence type="ECO:0000313" key="8">
    <source>
        <dbReference type="Proteomes" id="UP000006622"/>
    </source>
</evidence>
<dbReference type="Gene3D" id="1.10.287.1260">
    <property type="match status" value="1"/>
</dbReference>
<evidence type="ECO:0000256" key="3">
    <source>
        <dbReference type="ARBA" id="ARBA00022989"/>
    </source>
</evidence>
<evidence type="ECO:0000259" key="6">
    <source>
        <dbReference type="Pfam" id="PF00924"/>
    </source>
</evidence>
<keyword evidence="4 5" id="KW-0472">Membrane</keyword>
<dbReference type="Gene3D" id="2.30.30.60">
    <property type="match status" value="1"/>
</dbReference>
<dbReference type="EMBL" id="CP002101">
    <property type="protein sequence ID" value="AEH60015.1"/>
    <property type="molecule type" value="Genomic_DNA"/>
</dbReference>
<dbReference type="GO" id="GO:0055085">
    <property type="term" value="P:transmembrane transport"/>
    <property type="evidence" value="ECO:0007669"/>
    <property type="project" value="InterPro"/>
</dbReference>
<dbReference type="RefSeq" id="WP_013897454.1">
    <property type="nucleotide sequence ID" value="NC_015676.1"/>
</dbReference>
<evidence type="ECO:0000256" key="5">
    <source>
        <dbReference type="SAM" id="Phobius"/>
    </source>
</evidence>
<reference evidence="7 8" key="1">
    <citation type="submission" date="2010-07" db="EMBL/GenBank/DDBJ databases">
        <title>The complete genome of Methanosalsum zhilinae DSM 4017.</title>
        <authorList>
            <consortium name="US DOE Joint Genome Institute (JGI-PGF)"/>
            <person name="Lucas S."/>
            <person name="Copeland A."/>
            <person name="Lapidus A."/>
            <person name="Glavina del Rio T."/>
            <person name="Dalin E."/>
            <person name="Tice H."/>
            <person name="Bruce D."/>
            <person name="Goodwin L."/>
            <person name="Pitluck S."/>
            <person name="Kyrpides N."/>
            <person name="Mavromatis K."/>
            <person name="Ovchinnikova G."/>
            <person name="Daligault H."/>
            <person name="Detter J.C."/>
            <person name="Han C."/>
            <person name="Tapia R."/>
            <person name="Larimer F."/>
            <person name="Land M."/>
            <person name="Hauser L."/>
            <person name="Markowitz V."/>
            <person name="Cheng J.-F."/>
            <person name="Hugenholtz P."/>
            <person name="Woyke T."/>
            <person name="Wu D."/>
            <person name="Spring S."/>
            <person name="Schueler E."/>
            <person name="Brambilla E."/>
            <person name="Klenk H.-P."/>
            <person name="Eisen J.A."/>
        </authorList>
    </citation>
    <scope>NUCLEOTIDE SEQUENCE [LARGE SCALE GENOMIC DNA]</scope>
    <source>
        <strain evidence="8">DSM 4017 / NBRC 107636 / OCM 62 / WeN5</strain>
    </source>
</reference>
<dbReference type="SUPFAM" id="SSF50182">
    <property type="entry name" value="Sm-like ribonucleoproteins"/>
    <property type="match status" value="1"/>
</dbReference>
<feature type="transmembrane region" description="Helical" evidence="5">
    <location>
        <begin position="131"/>
        <end position="159"/>
    </location>
</feature>
<dbReference type="Proteomes" id="UP000006622">
    <property type="component" value="Chromosome"/>
</dbReference>
<feature type="transmembrane region" description="Helical" evidence="5">
    <location>
        <begin position="60"/>
        <end position="81"/>
    </location>
</feature>
<dbReference type="PANTHER" id="PTHR30566:SF5">
    <property type="entry name" value="MECHANOSENSITIVE ION CHANNEL PROTEIN 1, MITOCHONDRIAL-RELATED"/>
    <property type="match status" value="1"/>
</dbReference>
<evidence type="ECO:0000313" key="7">
    <source>
        <dbReference type="EMBL" id="AEH60015.1"/>
    </source>
</evidence>
<dbReference type="InterPro" id="IPR006685">
    <property type="entry name" value="MscS_channel_2nd"/>
</dbReference>
<dbReference type="AlphaFoldDB" id="F7XN58"/>
<comment type="subcellular location">
    <subcellularLocation>
        <location evidence="1">Membrane</location>
    </subcellularLocation>
</comment>
<dbReference type="PANTHER" id="PTHR30566">
    <property type="entry name" value="YNAI-RELATED MECHANOSENSITIVE ION CHANNEL"/>
    <property type="match status" value="1"/>
</dbReference>
<proteinExistence type="predicted"/>
<keyword evidence="8" id="KW-1185">Reference proteome</keyword>
<gene>
    <name evidence="7" type="ordered locus">Mzhil_0135</name>
</gene>
<protein>
    <submittedName>
        <fullName evidence="7">MscS Mechanosensitive ion channel</fullName>
    </submittedName>
</protein>
<dbReference type="InterPro" id="IPR023408">
    <property type="entry name" value="MscS_beta-dom_sf"/>
</dbReference>
<feature type="domain" description="Mechanosensitive ion channel MscS" evidence="6">
    <location>
        <begin position="148"/>
        <end position="216"/>
    </location>
</feature>